<evidence type="ECO:0000256" key="1">
    <source>
        <dbReference type="SAM" id="Coils"/>
    </source>
</evidence>
<dbReference type="OrthoDB" id="4161192at2759"/>
<comment type="caution">
    <text evidence="2">The sequence shown here is derived from an EMBL/GenBank/DDBJ whole genome shotgun (WGS) entry which is preliminary data.</text>
</comment>
<keyword evidence="1" id="KW-0175">Coiled coil</keyword>
<organism evidence="2 3">
    <name type="scientific">Dactylonectria estremocensis</name>
    <dbReference type="NCBI Taxonomy" id="1079267"/>
    <lineage>
        <taxon>Eukaryota</taxon>
        <taxon>Fungi</taxon>
        <taxon>Dikarya</taxon>
        <taxon>Ascomycota</taxon>
        <taxon>Pezizomycotina</taxon>
        <taxon>Sordariomycetes</taxon>
        <taxon>Hypocreomycetidae</taxon>
        <taxon>Hypocreales</taxon>
        <taxon>Nectriaceae</taxon>
        <taxon>Dactylonectria</taxon>
    </lineage>
</organism>
<accession>A0A9P9I8T7</accession>
<sequence length="184" mass="20439">MFGRRRRPVLGAAVLVGASRAAARHEVQKQVVMDSQREIQVEREVEARRMQEEEQERRTQRAVEEAMKKAATDNQAYQQSAAPTVLQSPQQFYNNQPPIPMQDTGFLMTTPGQPYTLVMDAGPSNQPNQPMRAPSPQVPIHFSTGPALGSNARYCTQCGFACQVGDRFCCQCGAKQVDQGQRAE</sequence>
<evidence type="ECO:0000313" key="2">
    <source>
        <dbReference type="EMBL" id="KAH7111167.1"/>
    </source>
</evidence>
<gene>
    <name evidence="2" type="ORF">B0J13DRAFT_516338</name>
</gene>
<dbReference type="Proteomes" id="UP000717696">
    <property type="component" value="Unassembled WGS sequence"/>
</dbReference>
<protein>
    <submittedName>
        <fullName evidence="2">Uncharacterized protein</fullName>
    </submittedName>
</protein>
<name>A0A9P9I8T7_9HYPO</name>
<proteinExistence type="predicted"/>
<keyword evidence="3" id="KW-1185">Reference proteome</keyword>
<feature type="coiled-coil region" evidence="1">
    <location>
        <begin position="36"/>
        <end position="69"/>
    </location>
</feature>
<dbReference type="EMBL" id="JAGMUU010000057">
    <property type="protein sequence ID" value="KAH7111167.1"/>
    <property type="molecule type" value="Genomic_DNA"/>
</dbReference>
<dbReference type="AlphaFoldDB" id="A0A9P9I8T7"/>
<evidence type="ECO:0000313" key="3">
    <source>
        <dbReference type="Proteomes" id="UP000717696"/>
    </source>
</evidence>
<reference evidence="2" key="1">
    <citation type="journal article" date="2021" name="Nat. Commun.">
        <title>Genetic determinants of endophytism in the Arabidopsis root mycobiome.</title>
        <authorList>
            <person name="Mesny F."/>
            <person name="Miyauchi S."/>
            <person name="Thiergart T."/>
            <person name="Pickel B."/>
            <person name="Atanasova L."/>
            <person name="Karlsson M."/>
            <person name="Huettel B."/>
            <person name="Barry K.W."/>
            <person name="Haridas S."/>
            <person name="Chen C."/>
            <person name="Bauer D."/>
            <person name="Andreopoulos W."/>
            <person name="Pangilinan J."/>
            <person name="LaButti K."/>
            <person name="Riley R."/>
            <person name="Lipzen A."/>
            <person name="Clum A."/>
            <person name="Drula E."/>
            <person name="Henrissat B."/>
            <person name="Kohler A."/>
            <person name="Grigoriev I.V."/>
            <person name="Martin F.M."/>
            <person name="Hacquard S."/>
        </authorList>
    </citation>
    <scope>NUCLEOTIDE SEQUENCE</scope>
    <source>
        <strain evidence="2">MPI-CAGE-AT-0021</strain>
    </source>
</reference>